<organism evidence="1 2">
    <name type="scientific">Xenoophorus captivus</name>
    <dbReference type="NCBI Taxonomy" id="1517983"/>
    <lineage>
        <taxon>Eukaryota</taxon>
        <taxon>Metazoa</taxon>
        <taxon>Chordata</taxon>
        <taxon>Craniata</taxon>
        <taxon>Vertebrata</taxon>
        <taxon>Euteleostomi</taxon>
        <taxon>Actinopterygii</taxon>
        <taxon>Neopterygii</taxon>
        <taxon>Teleostei</taxon>
        <taxon>Neoteleostei</taxon>
        <taxon>Acanthomorphata</taxon>
        <taxon>Ovalentaria</taxon>
        <taxon>Atherinomorphae</taxon>
        <taxon>Cyprinodontiformes</taxon>
        <taxon>Goodeidae</taxon>
        <taxon>Xenoophorus</taxon>
    </lineage>
</organism>
<sequence>MVAASCLGNVLLPEAFIETSGEVSKKANQLHFLCKLIQFGEWKKMMTIFCNSMLESAITFAHHFNRQPISRKQKQDETKWLAKLLVPKCSFNTNTKGEMHSPLTVSHTSYRI</sequence>
<name>A0ABV0S7D8_9TELE</name>
<reference evidence="1 2" key="1">
    <citation type="submission" date="2021-06" db="EMBL/GenBank/DDBJ databases">
        <authorList>
            <person name="Palmer J.M."/>
        </authorList>
    </citation>
    <scope>NUCLEOTIDE SEQUENCE [LARGE SCALE GENOMIC DNA]</scope>
    <source>
        <strain evidence="1 2">XC_2019</strain>
        <tissue evidence="1">Muscle</tissue>
    </source>
</reference>
<comment type="caution">
    <text evidence="1">The sequence shown here is derived from an EMBL/GenBank/DDBJ whole genome shotgun (WGS) entry which is preliminary data.</text>
</comment>
<dbReference type="Proteomes" id="UP001434883">
    <property type="component" value="Unassembled WGS sequence"/>
</dbReference>
<protein>
    <submittedName>
        <fullName evidence="1">Uncharacterized protein</fullName>
    </submittedName>
</protein>
<keyword evidence="2" id="KW-1185">Reference proteome</keyword>
<accession>A0ABV0S7D8</accession>
<evidence type="ECO:0000313" key="2">
    <source>
        <dbReference type="Proteomes" id="UP001434883"/>
    </source>
</evidence>
<evidence type="ECO:0000313" key="1">
    <source>
        <dbReference type="EMBL" id="MEQ2216480.1"/>
    </source>
</evidence>
<proteinExistence type="predicted"/>
<dbReference type="EMBL" id="JAHRIN010070731">
    <property type="protein sequence ID" value="MEQ2216480.1"/>
    <property type="molecule type" value="Genomic_DNA"/>
</dbReference>
<gene>
    <name evidence="1" type="ORF">XENOCAPTIV_016899</name>
</gene>